<sequence length="861" mass="95820">MLLEADGDQVVAIRSGKISRSHYARKLGVPPSALSWYLDVFDEYEQRLGVATGPLRHIEEMRAWLAHAFDSGNLRIRDGKVDRAEFQRHFKLKGGNFLTRYPEIRELFDHIDRRAATEGYLAIADQEALTRIEAALDGPVTLNKDRMTISKVWLSSVTGVPPHRLDAKPFAEALSARQAQVTREVEASRIDPFVGGRVYAFSDLAPLWSRTLLERIGSRFKQTAGGFAEPKALYLQMLNALAWIGRSGQSDCRAVVAEAAKRGRIVSVERWEEALFSYRDHLIGQISTGAMTESGVDGRISALRMMLEVLSSGQVIPATPIPLPGVKHARRLGGHRPSVAEAGAIDQGGMPDYVAFARERFLEACRSLKVEIPQGDSEEFLRGITAELQHASDLPATPVEAVRHVLERRLSALRTAAKRIVAENIDAYERGRELLDMASIDGAAFENAYLAARADRFEQRKLVRRFFPDPEGTSQDVASRGAANLLSLIKQRCDGLPPGNNIPVQGYGQFFAKRYLEYGGLRTIAPMLLPVPEVSGAALTLYLIESGANVSVGRTMDRDCSEKSDLDGHRRITGFKARAAGKPIIVDIPEDSSAVRAMDWLASVSTCLSVHAGEDNDRLFLQRIGDRVQLMTPHWFTNWFKRLAASEPALAHIRLVPSMIRPSVLLHAALSNDGRLMVGMAIGQHGLGVTRGYQVKWPTKLLYDQNIARFLKAFETLVMSGIEDAASKLGITPEEFAERLNDLRPTGLGTFCKDPRGRPGEQEASCSQLDCWNDCPNLLILAEVEAIAAMQIWQRSLREVQGDWERDRPERWGEVWLPWLCLTDVVEMKLSRGPLIKTWKQACLRADELLSDPNFVPPRPW</sequence>
<evidence type="ECO:0000313" key="1">
    <source>
        <dbReference type="EMBL" id="HCB74726.1"/>
    </source>
</evidence>
<organism evidence="1 2">
    <name type="scientific">Sphingomonas bacterium</name>
    <dbReference type="NCBI Taxonomy" id="1895847"/>
    <lineage>
        <taxon>Bacteria</taxon>
        <taxon>Pseudomonadati</taxon>
        <taxon>Pseudomonadota</taxon>
        <taxon>Alphaproteobacteria</taxon>
        <taxon>Sphingomonadales</taxon>
        <taxon>Sphingomonadaceae</taxon>
        <taxon>Sphingomonas</taxon>
    </lineage>
</organism>
<dbReference type="EMBL" id="DOYJ01000030">
    <property type="protein sequence ID" value="HCB74726.1"/>
    <property type="molecule type" value="Genomic_DNA"/>
</dbReference>
<name>A0A3D0W7M5_9SPHN</name>
<accession>A0A3D0W7M5</accession>
<gene>
    <name evidence="1" type="ORF">DEP91_00885</name>
</gene>
<protein>
    <submittedName>
        <fullName evidence="1">Uncharacterized protein</fullName>
    </submittedName>
</protein>
<reference evidence="1 2" key="1">
    <citation type="journal article" date="2018" name="Nat. Biotechnol.">
        <title>A standardized bacterial taxonomy based on genome phylogeny substantially revises the tree of life.</title>
        <authorList>
            <person name="Parks D.H."/>
            <person name="Chuvochina M."/>
            <person name="Waite D.W."/>
            <person name="Rinke C."/>
            <person name="Skarshewski A."/>
            <person name="Chaumeil P.A."/>
            <person name="Hugenholtz P."/>
        </authorList>
    </citation>
    <scope>NUCLEOTIDE SEQUENCE [LARGE SCALE GENOMIC DNA]</scope>
    <source>
        <strain evidence="1">UBA9015</strain>
    </source>
</reference>
<evidence type="ECO:0000313" key="2">
    <source>
        <dbReference type="Proteomes" id="UP000262699"/>
    </source>
</evidence>
<comment type="caution">
    <text evidence="1">The sequence shown here is derived from an EMBL/GenBank/DDBJ whole genome shotgun (WGS) entry which is preliminary data.</text>
</comment>
<dbReference type="Proteomes" id="UP000262699">
    <property type="component" value="Unassembled WGS sequence"/>
</dbReference>
<dbReference type="AlphaFoldDB" id="A0A3D0W7M5"/>
<proteinExistence type="predicted"/>